<evidence type="ECO:0000256" key="1">
    <source>
        <dbReference type="SAM" id="MobiDB-lite"/>
    </source>
</evidence>
<keyword evidence="3" id="KW-1185">Reference proteome</keyword>
<protein>
    <submittedName>
        <fullName evidence="2">Uncharacterized protein</fullName>
    </submittedName>
</protein>
<comment type="caution">
    <text evidence="2">The sequence shown here is derived from an EMBL/GenBank/DDBJ whole genome shotgun (WGS) entry which is preliminary data.</text>
</comment>
<reference evidence="2" key="2">
    <citation type="submission" date="2020-09" db="EMBL/GenBank/DDBJ databases">
        <authorList>
            <person name="Sun Q."/>
            <person name="Zhou Y."/>
        </authorList>
    </citation>
    <scope>NUCLEOTIDE SEQUENCE</scope>
    <source>
        <strain evidence="2">CGMCC 1.15320</strain>
    </source>
</reference>
<dbReference type="AlphaFoldDB" id="A0A916RI72"/>
<sequence>MERCLHPFPAFSDGLVTQANDLHPHFARGDHDLYIDGYRFDAIERNSADMRNHRTPPCYPSDDTDKHKRRL</sequence>
<dbReference type="EMBL" id="BMIF01000002">
    <property type="protein sequence ID" value="GGA57617.1"/>
    <property type="molecule type" value="Genomic_DNA"/>
</dbReference>
<gene>
    <name evidence="2" type="ORF">GCM10011385_08860</name>
</gene>
<organism evidence="2 3">
    <name type="scientific">Nitratireductor aestuarii</name>
    <dbReference type="NCBI Taxonomy" id="1735103"/>
    <lineage>
        <taxon>Bacteria</taxon>
        <taxon>Pseudomonadati</taxon>
        <taxon>Pseudomonadota</taxon>
        <taxon>Alphaproteobacteria</taxon>
        <taxon>Hyphomicrobiales</taxon>
        <taxon>Phyllobacteriaceae</taxon>
        <taxon>Nitratireductor</taxon>
    </lineage>
</organism>
<accession>A0A916RI72</accession>
<reference evidence="2" key="1">
    <citation type="journal article" date="2014" name="Int. J. Syst. Evol. Microbiol.">
        <title>Complete genome sequence of Corynebacterium casei LMG S-19264T (=DSM 44701T), isolated from a smear-ripened cheese.</title>
        <authorList>
            <consortium name="US DOE Joint Genome Institute (JGI-PGF)"/>
            <person name="Walter F."/>
            <person name="Albersmeier A."/>
            <person name="Kalinowski J."/>
            <person name="Ruckert C."/>
        </authorList>
    </citation>
    <scope>NUCLEOTIDE SEQUENCE</scope>
    <source>
        <strain evidence="2">CGMCC 1.15320</strain>
    </source>
</reference>
<feature type="region of interest" description="Disordered" evidence="1">
    <location>
        <begin position="45"/>
        <end position="71"/>
    </location>
</feature>
<evidence type="ECO:0000313" key="2">
    <source>
        <dbReference type="EMBL" id="GGA57617.1"/>
    </source>
</evidence>
<proteinExistence type="predicted"/>
<evidence type="ECO:0000313" key="3">
    <source>
        <dbReference type="Proteomes" id="UP000636264"/>
    </source>
</evidence>
<dbReference type="Proteomes" id="UP000636264">
    <property type="component" value="Unassembled WGS sequence"/>
</dbReference>
<name>A0A916RI72_9HYPH</name>